<feature type="region of interest" description="Disordered" evidence="2">
    <location>
        <begin position="1"/>
        <end position="76"/>
    </location>
</feature>
<evidence type="ECO:0000313" key="3">
    <source>
        <dbReference type="EMBL" id="SFD89443.1"/>
    </source>
</evidence>
<dbReference type="Pfam" id="PF04752">
    <property type="entry name" value="ChaC"/>
    <property type="match status" value="1"/>
</dbReference>
<name>A0A1I1W7S0_9BURK</name>
<evidence type="ECO:0000256" key="2">
    <source>
        <dbReference type="SAM" id="MobiDB-lite"/>
    </source>
</evidence>
<dbReference type="RefSeq" id="WP_245783662.1">
    <property type="nucleotide sequence ID" value="NZ_FOMQ01000008.1"/>
</dbReference>
<evidence type="ECO:0000313" key="4">
    <source>
        <dbReference type="Proteomes" id="UP000199517"/>
    </source>
</evidence>
<dbReference type="GO" id="GO:0006751">
    <property type="term" value="P:glutathione catabolic process"/>
    <property type="evidence" value="ECO:0007669"/>
    <property type="project" value="InterPro"/>
</dbReference>
<accession>A0A1I1W7S0</accession>
<dbReference type="EMBL" id="FOMQ01000008">
    <property type="protein sequence ID" value="SFD89443.1"/>
    <property type="molecule type" value="Genomic_DNA"/>
</dbReference>
<keyword evidence="1" id="KW-0456">Lyase</keyword>
<dbReference type="Gene3D" id="3.10.490.10">
    <property type="entry name" value="Gamma-glutamyl cyclotransferase-like"/>
    <property type="match status" value="1"/>
</dbReference>
<sequence length="544" mass="57182">MVFPHRIGSPPSPTSPRLPALEAGPLPAAPQSSAAAAGGPDVPRRSSPALGAEPRRPRTARLPAGGGAPAQAARPAISDAAWKRMAALPPEQRQRLNAKERETVAHAVNELRRHVEASGIDFVPVFGFWSLRTNNHQELGKASQAEVIEGRDTQPARAIDYRMDYVASTEYRGRPQHPGAVASIAPSEGGQVPGTLLKLPFDRAEELLTVLLAREVGAEADLRSPPDAEGAPRSSLMYRPVVRPVQMDDGSTLHALLFETNPESAKSLSKVFGDDEGLTAERLAFFIASSDGGFERDGKKLGGPSADYWKAGMQRLAETGDAPDPLLAQAYRIATESRAADGSLALDAMVGAAVPRGTWHGQKGWLALSEGRLPAVYAQPAGAGALAQHRHHQQALDNVLTAWRSGDAAHAARAEGGDLRAALAQAVPQLLQESGFDPAVYAASALGAAGHGRHLLHSESDARSDLQGLFALQVVAFDPARHAAVLPHPEACAVFEVPRPAGDGTAAQGGPVSVAVFLHRGIDGVSGGLERPHDDPFAPGRVLH</sequence>
<reference evidence="4" key="1">
    <citation type="submission" date="2016-10" db="EMBL/GenBank/DDBJ databases">
        <authorList>
            <person name="Varghese N."/>
            <person name="Submissions S."/>
        </authorList>
    </citation>
    <scope>NUCLEOTIDE SEQUENCE [LARGE SCALE GENOMIC DNA]</scope>
    <source>
        <strain evidence="4">DSM 7481</strain>
    </source>
</reference>
<protein>
    <submittedName>
        <fullName evidence="3">Cation transport regulator ChaC</fullName>
    </submittedName>
</protein>
<feature type="compositionally biased region" description="Low complexity" evidence="2">
    <location>
        <begin position="18"/>
        <end position="40"/>
    </location>
</feature>
<organism evidence="3 4">
    <name type="scientific">Paracidovorax konjaci</name>
    <dbReference type="NCBI Taxonomy" id="32040"/>
    <lineage>
        <taxon>Bacteria</taxon>
        <taxon>Pseudomonadati</taxon>
        <taxon>Pseudomonadota</taxon>
        <taxon>Betaproteobacteria</taxon>
        <taxon>Burkholderiales</taxon>
        <taxon>Comamonadaceae</taxon>
        <taxon>Paracidovorax</taxon>
    </lineage>
</organism>
<keyword evidence="4" id="KW-1185">Reference proteome</keyword>
<evidence type="ECO:0000256" key="1">
    <source>
        <dbReference type="ARBA" id="ARBA00023239"/>
    </source>
</evidence>
<dbReference type="GO" id="GO:0061928">
    <property type="term" value="F:glutathione specific gamma-glutamylcyclotransferase activity"/>
    <property type="evidence" value="ECO:0007669"/>
    <property type="project" value="InterPro"/>
</dbReference>
<proteinExistence type="predicted"/>
<gene>
    <name evidence="3" type="ORF">SAMN04489710_10870</name>
</gene>
<dbReference type="InterPro" id="IPR006840">
    <property type="entry name" value="ChaC"/>
</dbReference>
<dbReference type="AlphaFoldDB" id="A0A1I1W7S0"/>
<dbReference type="Proteomes" id="UP000199517">
    <property type="component" value="Unassembled WGS sequence"/>
</dbReference>